<accession>A0ABP9ZF67</accession>
<evidence type="ECO:0000256" key="3">
    <source>
        <dbReference type="ARBA" id="ARBA00022618"/>
    </source>
</evidence>
<evidence type="ECO:0000256" key="5">
    <source>
        <dbReference type="ARBA" id="ARBA00022838"/>
    </source>
</evidence>
<comment type="similarity">
    <text evidence="1 10">Belongs to the NDC80/HEC1 family.</text>
</comment>
<dbReference type="EMBL" id="BAABUK010000049">
    <property type="protein sequence ID" value="GAA5817765.1"/>
    <property type="molecule type" value="Genomic_DNA"/>
</dbReference>
<evidence type="ECO:0000256" key="7">
    <source>
        <dbReference type="ARBA" id="ARBA00023242"/>
    </source>
</evidence>
<feature type="domain" description="Kinetochore protein Ndc80 CH" evidence="13">
    <location>
        <begin position="94"/>
        <end position="213"/>
    </location>
</feature>
<evidence type="ECO:0000313" key="14">
    <source>
        <dbReference type="EMBL" id="GAA5817765.1"/>
    </source>
</evidence>
<comment type="subcellular location">
    <subcellularLocation>
        <location evidence="10">Chromosome</location>
        <location evidence="10">Centromere</location>
        <location evidence="10">Kinetochore</location>
    </subcellularLocation>
    <subcellularLocation>
        <location evidence="10">Nucleus</location>
    </subcellularLocation>
</comment>
<protein>
    <recommendedName>
        <fullName evidence="10">Kinetochore protein NDC80</fullName>
    </recommendedName>
</protein>
<dbReference type="Gene3D" id="1.10.418.30">
    <property type="entry name" value="Ncd80 complex, Ncd80 subunit"/>
    <property type="match status" value="1"/>
</dbReference>
<dbReference type="Gene3D" id="6.10.250.1950">
    <property type="match status" value="1"/>
</dbReference>
<evidence type="ECO:0000256" key="2">
    <source>
        <dbReference type="ARBA" id="ARBA00022454"/>
    </source>
</evidence>
<dbReference type="Proteomes" id="UP001473302">
    <property type="component" value="Unassembled WGS sequence"/>
</dbReference>
<evidence type="ECO:0000256" key="4">
    <source>
        <dbReference type="ARBA" id="ARBA00022776"/>
    </source>
</evidence>
<evidence type="ECO:0000256" key="1">
    <source>
        <dbReference type="ARBA" id="ARBA00007050"/>
    </source>
</evidence>
<evidence type="ECO:0000256" key="12">
    <source>
        <dbReference type="SAM" id="MobiDB-lite"/>
    </source>
</evidence>
<name>A0ABP9ZF67_9FUNG</name>
<dbReference type="Pfam" id="PF03801">
    <property type="entry name" value="Ndc80_HEC"/>
    <property type="match status" value="1"/>
</dbReference>
<keyword evidence="3 10" id="KW-0132">Cell division</keyword>
<evidence type="ECO:0000259" key="13">
    <source>
        <dbReference type="Pfam" id="PF03801"/>
    </source>
</evidence>
<reference evidence="14 15" key="1">
    <citation type="submission" date="2024-04" db="EMBL/GenBank/DDBJ databases">
        <title>genome sequences of Mucor flavus KT1a and Helicostylum pulchrum KT1b strains isolated from the surface of a dry-aged beef.</title>
        <authorList>
            <person name="Toyotome T."/>
            <person name="Hosono M."/>
            <person name="Torimaru M."/>
            <person name="Fukuda K."/>
            <person name="Mikami N."/>
        </authorList>
    </citation>
    <scope>NUCLEOTIDE SEQUENCE [LARGE SCALE GENOMIC DNA]</scope>
    <source>
        <strain evidence="14 15">KT1a</strain>
    </source>
</reference>
<keyword evidence="9 10" id="KW-0137">Centromere</keyword>
<keyword evidence="6 11" id="KW-0175">Coiled coil</keyword>
<evidence type="ECO:0000256" key="9">
    <source>
        <dbReference type="ARBA" id="ARBA00023328"/>
    </source>
</evidence>
<keyword evidence="7 10" id="KW-0539">Nucleus</keyword>
<comment type="caution">
    <text evidence="14">The sequence shown here is derived from an EMBL/GenBank/DDBJ whole genome shotgun (WGS) entry which is preliminary data.</text>
</comment>
<dbReference type="PANTHER" id="PTHR10643">
    <property type="entry name" value="KINETOCHORE PROTEIN NDC80"/>
    <property type="match status" value="1"/>
</dbReference>
<keyword evidence="2 10" id="KW-0158">Chromosome</keyword>
<dbReference type="InterPro" id="IPR005550">
    <property type="entry name" value="Kinetochore_Ndc80"/>
</dbReference>
<feature type="coiled-coil region" evidence="11">
    <location>
        <begin position="269"/>
        <end position="303"/>
    </location>
</feature>
<comment type="function">
    <text evidence="10">Acts as a component of the essential kinetochore-associated NDC80 complex, which is required for chromosome segregation and spindle checkpoint activity.</text>
</comment>
<proteinExistence type="inferred from homology"/>
<evidence type="ECO:0000256" key="8">
    <source>
        <dbReference type="ARBA" id="ARBA00023306"/>
    </source>
</evidence>
<evidence type="ECO:0000313" key="15">
    <source>
        <dbReference type="Proteomes" id="UP001473302"/>
    </source>
</evidence>
<dbReference type="InterPro" id="IPR038273">
    <property type="entry name" value="Ndc80_sf"/>
</dbReference>
<organism evidence="14 15">
    <name type="scientific">Mucor flavus</name>
    <dbReference type="NCBI Taxonomy" id="439312"/>
    <lineage>
        <taxon>Eukaryota</taxon>
        <taxon>Fungi</taxon>
        <taxon>Fungi incertae sedis</taxon>
        <taxon>Mucoromycota</taxon>
        <taxon>Mucoromycotina</taxon>
        <taxon>Mucoromycetes</taxon>
        <taxon>Mucorales</taxon>
        <taxon>Mucorineae</taxon>
        <taxon>Mucoraceae</taxon>
        <taxon>Mucor</taxon>
    </lineage>
</organism>
<dbReference type="PANTHER" id="PTHR10643:SF2">
    <property type="entry name" value="KINETOCHORE PROTEIN NDC80 HOMOLOG"/>
    <property type="match status" value="1"/>
</dbReference>
<keyword evidence="8 10" id="KW-0131">Cell cycle</keyword>
<keyword evidence="15" id="KW-1185">Reference proteome</keyword>
<evidence type="ECO:0000256" key="6">
    <source>
        <dbReference type="ARBA" id="ARBA00023054"/>
    </source>
</evidence>
<feature type="region of interest" description="Disordered" evidence="12">
    <location>
        <begin position="1"/>
        <end position="25"/>
    </location>
</feature>
<dbReference type="InterPro" id="IPR055260">
    <property type="entry name" value="Ndc80_CH"/>
</dbReference>
<comment type="subunit">
    <text evidence="10">Component of the NDC80 complex.</text>
</comment>
<evidence type="ECO:0000256" key="10">
    <source>
        <dbReference type="RuleBase" id="RU368072"/>
    </source>
</evidence>
<feature type="coiled-coil region" evidence="11">
    <location>
        <begin position="335"/>
        <end position="414"/>
    </location>
</feature>
<sequence>MSINKTGLPESSGARKRPPVYSYENPVKRQQLFNRLFSGITNEMNESLGPQRTVEQTASHLTSLLSGQRKFFFNRNDQLTENLCQKLESTPHGAPAPKSNVDLKVVKDSDTQRKYLTSLLDYLTTTHYDGSRPTNTRSLTSGQFQHIFKFLIHRIMPKRVPKPKFEDEVLEVIRELEYPLVSMISPSSLRSIGALHTNPAFFALSFWLSEYCKTGDYIAAKLENVSDEPTQIDQVFQNYATKCYTAYMSGSDDFSVQNKKLSSICDVILKERQAELERINSSIETMENDLEIVDRGKDLLQQEKIKRDEIKRDITKFKDYILRLVAKDRKYENLNHRVQEEVNRINSECRSMKEEMAKIEEYWDTKGINIENIKQYIMDRSELEKEINRVTEKYEEAEKELVILESEIIRIRKELEISVDEYNDNCTENMVHLIYNKDAINSEDMLNIDIKSQIMPELTNMEAKLTIDTNKAIEDTKAARSSLLEFNEKLNLREKELKEQRELLLRRQDVVKQALESENNSQNEHNFIKTNNEQRRLKARAESVASLDKLKNLVQDKKMKLIEVEQQTREQKTMVEGKLESFIAEVYSGLKNMKIQDAEEQQLIIAKVDKATEKLNTK</sequence>
<keyword evidence="4 10" id="KW-0498">Mitosis</keyword>
<evidence type="ECO:0000256" key="11">
    <source>
        <dbReference type="SAM" id="Coils"/>
    </source>
</evidence>
<keyword evidence="5 10" id="KW-0995">Kinetochore</keyword>
<gene>
    <name evidence="14" type="ORF">MFLAVUS_011318</name>
</gene>